<dbReference type="PROSITE" id="PS51257">
    <property type="entry name" value="PROKAR_LIPOPROTEIN"/>
    <property type="match status" value="1"/>
</dbReference>
<accession>A0A656HEE0</accession>
<protein>
    <recommendedName>
        <fullName evidence="3">SH3 domain-containing protein</fullName>
    </recommendedName>
</protein>
<proteinExistence type="predicted"/>
<organism evidence="1 2">
    <name type="scientific">Thiothrix nivea (strain ATCC 35100 / DSM 5205 / JP2)</name>
    <dbReference type="NCBI Taxonomy" id="870187"/>
    <lineage>
        <taxon>Bacteria</taxon>
        <taxon>Pseudomonadati</taxon>
        <taxon>Pseudomonadota</taxon>
        <taxon>Gammaproteobacteria</taxon>
        <taxon>Thiotrichales</taxon>
        <taxon>Thiotrichaceae</taxon>
        <taxon>Thiothrix</taxon>
    </lineage>
</organism>
<reference evidence="2" key="1">
    <citation type="journal article" date="2011" name="Stand. Genomic Sci.">
        <title>Genome sequence of the filamentous, gliding Thiothrix nivea neotype strain (JP2(T)).</title>
        <authorList>
            <person name="Lapidus A."/>
            <person name="Nolan M."/>
            <person name="Lucas S."/>
            <person name="Glavina Del Rio T."/>
            <person name="Tice H."/>
            <person name="Cheng J.F."/>
            <person name="Tapia R."/>
            <person name="Han C."/>
            <person name="Goodwin L."/>
            <person name="Pitluck S."/>
            <person name="Liolios K."/>
            <person name="Pagani I."/>
            <person name="Ivanova N."/>
            <person name="Huntemann M."/>
            <person name="Mavromatis K."/>
            <person name="Mikhailova N."/>
            <person name="Pati A."/>
            <person name="Chen A."/>
            <person name="Palaniappan K."/>
            <person name="Land M."/>
            <person name="Brambilla E.M."/>
            <person name="Rohde M."/>
            <person name="Abt B."/>
            <person name="Verbarg S."/>
            <person name="Goker M."/>
            <person name="Bristow J."/>
            <person name="Eisen J.A."/>
            <person name="Markowitz V."/>
            <person name="Hugenholtz P."/>
            <person name="Kyrpides N.C."/>
            <person name="Klenk H.P."/>
            <person name="Woyke T."/>
        </authorList>
    </citation>
    <scope>NUCLEOTIDE SEQUENCE [LARGE SCALE GENOMIC DNA]</scope>
    <source>
        <strain evidence="2">ATCC 35100 / DSM 5205 / JP2</strain>
    </source>
</reference>
<evidence type="ECO:0000313" key="2">
    <source>
        <dbReference type="Proteomes" id="UP000005317"/>
    </source>
</evidence>
<keyword evidence="2" id="KW-1185">Reference proteome</keyword>
<evidence type="ECO:0008006" key="3">
    <source>
        <dbReference type="Google" id="ProtNLM"/>
    </source>
</evidence>
<dbReference type="OrthoDB" id="5625557at2"/>
<sequence>MRTNYCGFLLAVTLLGGCKDNTPQPTTVELPPTRIVATVYAAHSSSGNTPCFRAPAATSPIVVTLSDGQLADLVSMEGSMVQTGQEYWLHVYPRIGHRPSCYIDSRNLVPVS</sequence>
<name>A0A656HEE0_THINJ</name>
<evidence type="ECO:0000313" key="1">
    <source>
        <dbReference type="EMBL" id="EIJ35461.1"/>
    </source>
</evidence>
<dbReference type="Proteomes" id="UP000005317">
    <property type="component" value="Unassembled WGS sequence"/>
</dbReference>
<gene>
    <name evidence="1" type="ORF">Thini_2935</name>
</gene>
<dbReference type="RefSeq" id="WP_002709361.1">
    <property type="nucleotide sequence ID" value="NZ_JH651384.1"/>
</dbReference>
<dbReference type="EMBL" id="JH651384">
    <property type="protein sequence ID" value="EIJ35461.1"/>
    <property type="molecule type" value="Genomic_DNA"/>
</dbReference>
<dbReference type="AlphaFoldDB" id="A0A656HEE0"/>